<protein>
    <submittedName>
        <fullName evidence="2">TraR/DksA family transcriptional regulator</fullName>
    </submittedName>
</protein>
<evidence type="ECO:0000313" key="3">
    <source>
        <dbReference type="Proteomes" id="UP001057998"/>
    </source>
</evidence>
<dbReference type="RefSeq" id="WP_255391524.1">
    <property type="nucleotide sequence ID" value="NZ_CP101509.1"/>
</dbReference>
<dbReference type="Gene3D" id="1.20.120.910">
    <property type="entry name" value="DksA, coiled-coil domain"/>
    <property type="match status" value="1"/>
</dbReference>
<dbReference type="Proteomes" id="UP001057998">
    <property type="component" value="Chromosome 2"/>
</dbReference>
<dbReference type="EMBL" id="CP101509">
    <property type="protein sequence ID" value="UTV30179.1"/>
    <property type="molecule type" value="Genomic_DNA"/>
</dbReference>
<evidence type="ECO:0000256" key="1">
    <source>
        <dbReference type="PROSITE-ProRule" id="PRU00510"/>
    </source>
</evidence>
<evidence type="ECO:0000313" key="2">
    <source>
        <dbReference type="EMBL" id="UTV30179.1"/>
    </source>
</evidence>
<organism evidence="2 3">
    <name type="scientific">Photobacterium atrarenae</name>
    <dbReference type="NCBI Taxonomy" id="865757"/>
    <lineage>
        <taxon>Bacteria</taxon>
        <taxon>Pseudomonadati</taxon>
        <taxon>Pseudomonadota</taxon>
        <taxon>Gammaproteobacteria</taxon>
        <taxon>Vibrionales</taxon>
        <taxon>Vibrionaceae</taxon>
        <taxon>Photobacterium</taxon>
    </lineage>
</organism>
<name>A0ABY5GM45_9GAMM</name>
<sequence length="76" mass="8622">MSDAVDRAAIETEAWLAECIYRQRKPVEIPDEDEGGRYCLSCGITIDPRRVEKAPEAVRCVSCESIREEKNHGRRG</sequence>
<keyword evidence="3" id="KW-1185">Reference proteome</keyword>
<accession>A0ABY5GM45</accession>
<gene>
    <name evidence="2" type="ORF">NNL38_16465</name>
</gene>
<dbReference type="SUPFAM" id="SSF57716">
    <property type="entry name" value="Glucocorticoid receptor-like (DNA-binding domain)"/>
    <property type="match status" value="1"/>
</dbReference>
<proteinExistence type="predicted"/>
<feature type="zinc finger region" description="dksA C4-type" evidence="1">
    <location>
        <begin position="39"/>
        <end position="63"/>
    </location>
</feature>
<dbReference type="PROSITE" id="PS51128">
    <property type="entry name" value="ZF_DKSA_2"/>
    <property type="match status" value="1"/>
</dbReference>
<reference evidence="2" key="1">
    <citation type="submission" date="2022-07" db="EMBL/GenBank/DDBJ databases">
        <title>Genome sequencing of Photobacterium atrarenae GJH2-4.</title>
        <authorList>
            <person name="Park S.-J."/>
        </authorList>
    </citation>
    <scope>NUCLEOTIDE SEQUENCE</scope>
    <source>
        <strain evidence="2">GJH2-4</strain>
    </source>
</reference>